<comment type="caution">
    <text evidence="8">The sequence shown here is derived from an EMBL/GenBank/DDBJ whole genome shotgun (WGS) entry which is preliminary data.</text>
</comment>
<evidence type="ECO:0000256" key="7">
    <source>
        <dbReference type="RuleBase" id="RU003802"/>
    </source>
</evidence>
<dbReference type="OrthoDB" id="73890at2759"/>
<keyword evidence="9" id="KW-1185">Reference proteome</keyword>
<dbReference type="SUPFAM" id="SSF53335">
    <property type="entry name" value="S-adenosyl-L-methionine-dependent methyltransferases"/>
    <property type="match status" value="1"/>
</dbReference>
<evidence type="ECO:0000256" key="3">
    <source>
        <dbReference type="ARBA" id="ARBA00022490"/>
    </source>
</evidence>
<evidence type="ECO:0000313" key="9">
    <source>
        <dbReference type="Proteomes" id="UP000093000"/>
    </source>
</evidence>
<dbReference type="GO" id="GO:0004719">
    <property type="term" value="F:protein-L-isoaspartate (D-aspartate) O-methyltransferase activity"/>
    <property type="evidence" value="ECO:0007669"/>
    <property type="project" value="UniProtKB-UniRule"/>
</dbReference>
<reference evidence="8 9" key="1">
    <citation type="submission" date="2016-03" db="EMBL/GenBank/DDBJ databases">
        <title>Choanephora cucurbitarum.</title>
        <authorList>
            <person name="Min B."/>
            <person name="Park H."/>
            <person name="Park J.-H."/>
            <person name="Shin H.-D."/>
            <person name="Choi I.-G."/>
        </authorList>
    </citation>
    <scope>NUCLEOTIDE SEQUENCE [LARGE SCALE GENOMIC DNA]</scope>
    <source>
        <strain evidence="8 9">KUS-F28377</strain>
    </source>
</reference>
<dbReference type="Pfam" id="PF01135">
    <property type="entry name" value="PCMT"/>
    <property type="match status" value="1"/>
</dbReference>
<keyword evidence="6 7" id="KW-0949">S-adenosyl-L-methionine</keyword>
<dbReference type="Proteomes" id="UP000093000">
    <property type="component" value="Unassembled WGS sequence"/>
</dbReference>
<dbReference type="STRING" id="101091.A0A1C7N3T8"/>
<name>A0A1C7N3T8_9FUNG</name>
<dbReference type="NCBIfam" id="TIGR00080">
    <property type="entry name" value="pimt"/>
    <property type="match status" value="1"/>
</dbReference>
<dbReference type="EC" id="2.1.1.77" evidence="7"/>
<evidence type="ECO:0000256" key="2">
    <source>
        <dbReference type="ARBA" id="ARBA00005369"/>
    </source>
</evidence>
<dbReference type="PANTHER" id="PTHR11579">
    <property type="entry name" value="PROTEIN-L-ISOASPARTATE O-METHYLTRANSFERASE"/>
    <property type="match status" value="1"/>
</dbReference>
<dbReference type="FunCoup" id="A0A1C7N3T8">
    <property type="interactions" value="425"/>
</dbReference>
<dbReference type="PANTHER" id="PTHR11579:SF0">
    <property type="entry name" value="PROTEIN-L-ISOASPARTATE(D-ASPARTATE) O-METHYLTRANSFERASE"/>
    <property type="match status" value="1"/>
</dbReference>
<evidence type="ECO:0000256" key="5">
    <source>
        <dbReference type="ARBA" id="ARBA00022679"/>
    </source>
</evidence>
<dbReference type="InterPro" id="IPR029063">
    <property type="entry name" value="SAM-dependent_MTases_sf"/>
</dbReference>
<dbReference type="InParanoid" id="A0A1C7N3T8"/>
<keyword evidence="4 7" id="KW-0489">Methyltransferase</keyword>
<protein>
    <recommendedName>
        <fullName evidence="7">Protein-L-isoaspartate O-methyltransferase</fullName>
        <ecNumber evidence="7">2.1.1.77</ecNumber>
    </recommendedName>
</protein>
<comment type="catalytic activity">
    <reaction evidence="7">
        <text>[protein]-L-isoaspartate + S-adenosyl-L-methionine = [protein]-L-isoaspartate alpha-methyl ester + S-adenosyl-L-homocysteine</text>
        <dbReference type="Rhea" id="RHEA:12705"/>
        <dbReference type="Rhea" id="RHEA-COMP:12143"/>
        <dbReference type="Rhea" id="RHEA-COMP:12144"/>
        <dbReference type="ChEBI" id="CHEBI:57856"/>
        <dbReference type="ChEBI" id="CHEBI:59789"/>
        <dbReference type="ChEBI" id="CHEBI:90596"/>
        <dbReference type="ChEBI" id="CHEBI:90598"/>
        <dbReference type="EC" id="2.1.1.77"/>
    </reaction>
</comment>
<keyword evidence="3" id="KW-0963">Cytoplasm</keyword>
<gene>
    <name evidence="8" type="primary">pcmt</name>
    <name evidence="8" type="ORF">A0J61_09968</name>
</gene>
<keyword evidence="5 7" id="KW-0808">Transferase</keyword>
<evidence type="ECO:0000256" key="6">
    <source>
        <dbReference type="ARBA" id="ARBA00022691"/>
    </source>
</evidence>
<dbReference type="InterPro" id="IPR000682">
    <property type="entry name" value="PCMT"/>
</dbReference>
<sequence length="221" mass="24658">MAWRCSALIENLANASILKNPRVISAMKKVDRKDFCPRDPYEDSPQTIGYAATISAPHMHGYALDQLEPFLQPGMKGSGSGYLCACMAEMVGPTGKVIGIEHIPELVTSSTRNLNKNYRDQMESKQIEIIEGDGREGYEKEAPYDCIHVGAAAPTTPEALIQQLKSPGRKYIRLFVPVGTDSQHIVLYDKDEHGNVSEKKWLGVMYIPLTDAKKQRRSIYE</sequence>
<evidence type="ECO:0000313" key="8">
    <source>
        <dbReference type="EMBL" id="OBZ81984.1"/>
    </source>
</evidence>
<evidence type="ECO:0000256" key="1">
    <source>
        <dbReference type="ARBA" id="ARBA00004496"/>
    </source>
</evidence>
<dbReference type="EMBL" id="LUGH01000986">
    <property type="protein sequence ID" value="OBZ81984.1"/>
    <property type="molecule type" value="Genomic_DNA"/>
</dbReference>
<proteinExistence type="inferred from homology"/>
<comment type="similarity">
    <text evidence="2 7">Belongs to the methyltransferase superfamily. L-isoaspartyl/D-aspartyl protein methyltransferase family.</text>
</comment>
<dbReference type="Gene3D" id="3.40.50.150">
    <property type="entry name" value="Vaccinia Virus protein VP39"/>
    <property type="match status" value="1"/>
</dbReference>
<evidence type="ECO:0000256" key="4">
    <source>
        <dbReference type="ARBA" id="ARBA00022603"/>
    </source>
</evidence>
<organism evidence="8 9">
    <name type="scientific">Choanephora cucurbitarum</name>
    <dbReference type="NCBI Taxonomy" id="101091"/>
    <lineage>
        <taxon>Eukaryota</taxon>
        <taxon>Fungi</taxon>
        <taxon>Fungi incertae sedis</taxon>
        <taxon>Mucoromycota</taxon>
        <taxon>Mucoromycotina</taxon>
        <taxon>Mucoromycetes</taxon>
        <taxon>Mucorales</taxon>
        <taxon>Mucorineae</taxon>
        <taxon>Choanephoraceae</taxon>
        <taxon>Choanephoroideae</taxon>
        <taxon>Choanephora</taxon>
    </lineage>
</organism>
<dbReference type="AlphaFoldDB" id="A0A1C7N3T8"/>
<accession>A0A1C7N3T8</accession>
<dbReference type="GO" id="GO:0005737">
    <property type="term" value="C:cytoplasm"/>
    <property type="evidence" value="ECO:0007669"/>
    <property type="project" value="UniProtKB-SubCell"/>
</dbReference>
<comment type="subcellular location">
    <subcellularLocation>
        <location evidence="1">Cytoplasm</location>
    </subcellularLocation>
</comment>
<dbReference type="PROSITE" id="PS01279">
    <property type="entry name" value="PCMT"/>
    <property type="match status" value="1"/>
</dbReference>
<dbReference type="GO" id="GO:0032259">
    <property type="term" value="P:methylation"/>
    <property type="evidence" value="ECO:0007669"/>
    <property type="project" value="UniProtKB-KW"/>
</dbReference>